<dbReference type="Pfam" id="PF00211">
    <property type="entry name" value="Guanylate_cyc"/>
    <property type="match status" value="1"/>
</dbReference>
<evidence type="ECO:0000313" key="3">
    <source>
        <dbReference type="EMBL" id="EQD69968.1"/>
    </source>
</evidence>
<gene>
    <name evidence="3" type="ORF">B1A_06551</name>
</gene>
<dbReference type="InterPro" id="IPR001054">
    <property type="entry name" value="A/G_cyclase"/>
</dbReference>
<name>T1BMZ3_9ZZZZ</name>
<comment type="caution">
    <text evidence="3">The sequence shown here is derived from an EMBL/GenBank/DDBJ whole genome shotgun (WGS) entry which is preliminary data.</text>
</comment>
<dbReference type="EMBL" id="AUZX01004747">
    <property type="protein sequence ID" value="EQD69968.1"/>
    <property type="molecule type" value="Genomic_DNA"/>
</dbReference>
<evidence type="ECO:0000259" key="2">
    <source>
        <dbReference type="PROSITE" id="PS50125"/>
    </source>
</evidence>
<organism evidence="3">
    <name type="scientific">mine drainage metagenome</name>
    <dbReference type="NCBI Taxonomy" id="410659"/>
    <lineage>
        <taxon>unclassified sequences</taxon>
        <taxon>metagenomes</taxon>
        <taxon>ecological metagenomes</taxon>
    </lineage>
</organism>
<reference evidence="3" key="1">
    <citation type="submission" date="2013-08" db="EMBL/GenBank/DDBJ databases">
        <authorList>
            <person name="Mendez C."/>
            <person name="Richter M."/>
            <person name="Ferrer M."/>
            <person name="Sanchez J."/>
        </authorList>
    </citation>
    <scope>NUCLEOTIDE SEQUENCE</scope>
</reference>
<feature type="domain" description="Guanylate cyclase" evidence="2">
    <location>
        <begin position="75"/>
        <end position="135"/>
    </location>
</feature>
<protein>
    <submittedName>
        <fullName evidence="3">Adenylate/guanylate cyclase catalytic domain protein</fullName>
    </submittedName>
</protein>
<dbReference type="GO" id="GO:0009190">
    <property type="term" value="P:cyclic nucleotide biosynthetic process"/>
    <property type="evidence" value="ECO:0007669"/>
    <property type="project" value="InterPro"/>
</dbReference>
<feature type="region of interest" description="Disordered" evidence="1">
    <location>
        <begin position="133"/>
        <end position="190"/>
    </location>
</feature>
<feature type="compositionally biased region" description="Basic residues" evidence="1">
    <location>
        <begin position="142"/>
        <end position="156"/>
    </location>
</feature>
<dbReference type="PANTHER" id="PTHR43081">
    <property type="entry name" value="ADENYLATE CYCLASE, TERMINAL-DIFFERENTIATION SPECIFIC-RELATED"/>
    <property type="match status" value="1"/>
</dbReference>
<dbReference type="Gene3D" id="3.30.70.1230">
    <property type="entry name" value="Nucleotide cyclase"/>
    <property type="match status" value="1"/>
</dbReference>
<proteinExistence type="predicted"/>
<dbReference type="SUPFAM" id="SSF55073">
    <property type="entry name" value="Nucleotide cyclase"/>
    <property type="match status" value="1"/>
</dbReference>
<dbReference type="GO" id="GO:0035556">
    <property type="term" value="P:intracellular signal transduction"/>
    <property type="evidence" value="ECO:0007669"/>
    <property type="project" value="InterPro"/>
</dbReference>
<sequence>MVLDNSLGIEELIHAGALRRELAQAHLHAEIRRREEVLRRAVRRYVSPQLAERILEDVQLRETLLSADDLRTHAVVLFADLRGFTSLSERLEPRQVVPLLNEYFSLLTEITLRHDGTVFHLAGDCLMLGFGVPLEQPDTPRPRRAPLRRCSARLRRSPAPGTPVSASMPASASASTRAMSSPATSARVPT</sequence>
<dbReference type="PROSITE" id="PS50125">
    <property type="entry name" value="GUANYLATE_CYCLASE_2"/>
    <property type="match status" value="1"/>
</dbReference>
<accession>T1BMZ3</accession>
<dbReference type="AlphaFoldDB" id="T1BMZ3"/>
<reference evidence="3" key="2">
    <citation type="journal article" date="2014" name="ISME J.">
        <title>Microbial stratification in low pH oxic and suboxic macroscopic growths along an acid mine drainage.</title>
        <authorList>
            <person name="Mendez-Garcia C."/>
            <person name="Mesa V."/>
            <person name="Sprenger R.R."/>
            <person name="Richter M."/>
            <person name="Diez M.S."/>
            <person name="Solano J."/>
            <person name="Bargiela R."/>
            <person name="Golyshina O.V."/>
            <person name="Manteca A."/>
            <person name="Ramos J.L."/>
            <person name="Gallego J.R."/>
            <person name="Llorente I."/>
            <person name="Martins Dos Santos V.A."/>
            <person name="Jensen O.N."/>
            <person name="Pelaez A.I."/>
            <person name="Sanchez J."/>
            <person name="Ferrer M."/>
        </authorList>
    </citation>
    <scope>NUCLEOTIDE SEQUENCE</scope>
</reference>
<evidence type="ECO:0000256" key="1">
    <source>
        <dbReference type="SAM" id="MobiDB-lite"/>
    </source>
</evidence>
<dbReference type="InterPro" id="IPR029787">
    <property type="entry name" value="Nucleotide_cyclase"/>
</dbReference>
<feature type="compositionally biased region" description="Low complexity" evidence="1">
    <location>
        <begin position="165"/>
        <end position="190"/>
    </location>
</feature>
<dbReference type="InterPro" id="IPR050697">
    <property type="entry name" value="Adenylyl/Guanylyl_Cyclase_3/4"/>
</dbReference>
<dbReference type="PANTHER" id="PTHR43081:SF1">
    <property type="entry name" value="ADENYLATE CYCLASE, TERMINAL-DIFFERENTIATION SPECIFIC"/>
    <property type="match status" value="1"/>
</dbReference>
<dbReference type="CDD" id="cd07302">
    <property type="entry name" value="CHD"/>
    <property type="match status" value="1"/>
</dbReference>